<dbReference type="PANTHER" id="PTHR46797:SF23">
    <property type="entry name" value="HTH-TYPE TRANSCRIPTIONAL REGULATOR SUTR"/>
    <property type="match status" value="1"/>
</dbReference>
<dbReference type="Pfam" id="PF06114">
    <property type="entry name" value="Peptidase_M78"/>
    <property type="match status" value="1"/>
</dbReference>
<dbReference type="Pfam" id="PF09856">
    <property type="entry name" value="ScfRs"/>
    <property type="match status" value="1"/>
</dbReference>
<dbReference type="AlphaFoldDB" id="A0A2A2KGD0"/>
<keyword evidence="2" id="KW-0805">Transcription regulation</keyword>
<dbReference type="InterPro" id="IPR018653">
    <property type="entry name" value="ScfR_C"/>
</dbReference>
<dbReference type="OrthoDB" id="10396302at2759"/>
<dbReference type="Pfam" id="PF01381">
    <property type="entry name" value="HTH_3"/>
    <property type="match status" value="1"/>
</dbReference>
<feature type="domain" description="HTH cro/C1-type" evidence="6">
    <location>
        <begin position="278"/>
        <end position="332"/>
    </location>
</feature>
<evidence type="ECO:0000256" key="4">
    <source>
        <dbReference type="ARBA" id="ARBA00023163"/>
    </source>
</evidence>
<sequence length="838" mass="91706">MRVRRTGKVALDAAQIEEHRCGCAIFRAHVGNGRAIADRQAVGTGAEELQPGSDDALLAQELGQREDDTREIDQRGLAKDVVADDAGRIPREIKITPTIGDLDQRVVQQCGVAPADQLLGQHARDVRKRVIGAGADRLDRGTRIEVGESCSVERLLVNSVHGAPGVHWVSRVAIDALGRVKVEKVKRPAATMQSHPAASRPLAKTATTRPSSLWLTHDASNATLSSTDIPGACRGCPEDAVEKVGTLRLGGSKHIRIIRKQSRFHRAESVKSCEGVRLRRLREERKLKQVELAQALGISPSYLNQLEQNQRPLTVPILLKLNAAFGVDVQVFSEDDEARLMTDIRDAIADVEEAVSVAELRELATNMPAVGRTLVALHRRYRDAVERGDAMAAELGDEWSIGGRARQPFEQVRDFFYARHNHVELLDEAAERLYRDAGLSPRTLHDGLTAWLKARHGIAVLTDITTAPRRFDLAAQALTLSASLTPGQRVFQMATQLAFLELGEVIDDLADDPVLADAEARRLGRIGLANYFAGALVLPYADFLTAAEAERYDIERLGRRFGVGFETICHRLSTLQRAGARGVPFFFVRVDRAGNISKRQSATDFHFSRVGGTCPLWNVYEAFTQPGRVLRQVAQMPDGRSYLWVARTVASGSAGFGDPEKVFAIGLGCDLRHAGQLVYSRGLDLADPSFATPIGAGCKVCERPACPQRAFPPIGRALTIDENTAAPVPYPKTSRRCSLPGIIGASFTPLKSGWDSQFKQELRNAFARNGTIPPADYRVAELFSHTLVTPNRRHTVSPAFEALPRSRVMNDWQKAGSGLAASNDHYWVRAVGRATDPA</sequence>
<comment type="similarity">
    <text evidence="1">Belongs to the short-chain fatty acyl-CoA assimilation regulator (ScfR) family.</text>
</comment>
<dbReference type="Gene3D" id="1.10.260.40">
    <property type="entry name" value="lambda repressor-like DNA-binding domains"/>
    <property type="match status" value="1"/>
</dbReference>
<dbReference type="InterPro" id="IPR010359">
    <property type="entry name" value="IrrE_HExxH"/>
</dbReference>
<keyword evidence="3" id="KW-0238">DNA-binding</keyword>
<dbReference type="GO" id="GO:0003677">
    <property type="term" value="F:DNA binding"/>
    <property type="evidence" value="ECO:0007669"/>
    <property type="project" value="UniProtKB-KW"/>
</dbReference>
<evidence type="ECO:0000259" key="6">
    <source>
        <dbReference type="PROSITE" id="PS50943"/>
    </source>
</evidence>
<gene>
    <name evidence="7" type="ORF">WR25_13305</name>
</gene>
<name>A0A2A2KGD0_9BILA</name>
<dbReference type="InterPro" id="IPR050807">
    <property type="entry name" value="TransReg_Diox_bact_type"/>
</dbReference>
<dbReference type="InterPro" id="IPR001387">
    <property type="entry name" value="Cro/C1-type_HTH"/>
</dbReference>
<dbReference type="CDD" id="cd00093">
    <property type="entry name" value="HTH_XRE"/>
    <property type="match status" value="1"/>
</dbReference>
<dbReference type="PANTHER" id="PTHR46797">
    <property type="entry name" value="HTH-TYPE TRANSCRIPTIONAL REGULATOR"/>
    <property type="match status" value="1"/>
</dbReference>
<feature type="region of interest" description="Disordered" evidence="5">
    <location>
        <begin position="187"/>
        <end position="206"/>
    </location>
</feature>
<evidence type="ECO:0000313" key="8">
    <source>
        <dbReference type="Proteomes" id="UP000218231"/>
    </source>
</evidence>
<dbReference type="GO" id="GO:0003700">
    <property type="term" value="F:DNA-binding transcription factor activity"/>
    <property type="evidence" value="ECO:0007669"/>
    <property type="project" value="TreeGrafter"/>
</dbReference>
<evidence type="ECO:0000313" key="7">
    <source>
        <dbReference type="EMBL" id="PAV72987.1"/>
    </source>
</evidence>
<evidence type="ECO:0000256" key="3">
    <source>
        <dbReference type="ARBA" id="ARBA00023125"/>
    </source>
</evidence>
<dbReference type="PROSITE" id="PS50943">
    <property type="entry name" value="HTH_CROC1"/>
    <property type="match status" value="1"/>
</dbReference>
<dbReference type="Proteomes" id="UP000218231">
    <property type="component" value="Unassembled WGS sequence"/>
</dbReference>
<evidence type="ECO:0000256" key="1">
    <source>
        <dbReference type="ARBA" id="ARBA00007227"/>
    </source>
</evidence>
<accession>A0A2A2KGD0</accession>
<dbReference type="EMBL" id="LIAE01008677">
    <property type="protein sequence ID" value="PAV72987.1"/>
    <property type="molecule type" value="Genomic_DNA"/>
</dbReference>
<dbReference type="GO" id="GO:0005634">
    <property type="term" value="C:nucleus"/>
    <property type="evidence" value="ECO:0007669"/>
    <property type="project" value="UniProtKB-ARBA"/>
</dbReference>
<organism evidence="7 8">
    <name type="scientific">Diploscapter pachys</name>
    <dbReference type="NCBI Taxonomy" id="2018661"/>
    <lineage>
        <taxon>Eukaryota</taxon>
        <taxon>Metazoa</taxon>
        <taxon>Ecdysozoa</taxon>
        <taxon>Nematoda</taxon>
        <taxon>Chromadorea</taxon>
        <taxon>Rhabditida</taxon>
        <taxon>Rhabditina</taxon>
        <taxon>Rhabditomorpha</taxon>
        <taxon>Rhabditoidea</taxon>
        <taxon>Rhabditidae</taxon>
        <taxon>Diploscapter</taxon>
    </lineage>
</organism>
<dbReference type="SUPFAM" id="SSF47413">
    <property type="entry name" value="lambda repressor-like DNA-binding domains"/>
    <property type="match status" value="1"/>
</dbReference>
<dbReference type="InterPro" id="IPR010982">
    <property type="entry name" value="Lambda_DNA-bd_dom_sf"/>
</dbReference>
<comment type="caution">
    <text evidence="7">The sequence shown here is derived from an EMBL/GenBank/DDBJ whole genome shotgun (WGS) entry which is preliminary data.</text>
</comment>
<dbReference type="GO" id="GO:0005829">
    <property type="term" value="C:cytosol"/>
    <property type="evidence" value="ECO:0007669"/>
    <property type="project" value="TreeGrafter"/>
</dbReference>
<reference evidence="7 8" key="1">
    <citation type="journal article" date="2017" name="Curr. Biol.">
        <title>Genome architecture and evolution of a unichromosomal asexual nematode.</title>
        <authorList>
            <person name="Fradin H."/>
            <person name="Zegar C."/>
            <person name="Gutwein M."/>
            <person name="Lucas J."/>
            <person name="Kovtun M."/>
            <person name="Corcoran D."/>
            <person name="Baugh L.R."/>
            <person name="Kiontke K."/>
            <person name="Gunsalus K."/>
            <person name="Fitch D.H."/>
            <person name="Piano F."/>
        </authorList>
    </citation>
    <scope>NUCLEOTIDE SEQUENCE [LARGE SCALE GENOMIC DNA]</scope>
    <source>
        <strain evidence="7">PF1309</strain>
    </source>
</reference>
<keyword evidence="8" id="KW-1185">Reference proteome</keyword>
<evidence type="ECO:0000256" key="5">
    <source>
        <dbReference type="SAM" id="MobiDB-lite"/>
    </source>
</evidence>
<evidence type="ECO:0000256" key="2">
    <source>
        <dbReference type="ARBA" id="ARBA00023015"/>
    </source>
</evidence>
<proteinExistence type="inferred from homology"/>
<keyword evidence="4" id="KW-0804">Transcription</keyword>
<dbReference type="SMART" id="SM00530">
    <property type="entry name" value="HTH_XRE"/>
    <property type="match status" value="1"/>
</dbReference>
<protein>
    <recommendedName>
        <fullName evidence="6">HTH cro/C1-type domain-containing protein</fullName>
    </recommendedName>
</protein>